<accession>A0A7Y9RVF7</accession>
<feature type="signal peptide" evidence="1">
    <location>
        <begin position="1"/>
        <end position="20"/>
    </location>
</feature>
<organism evidence="2 3">
    <name type="scientific">Nocardioides perillae</name>
    <dbReference type="NCBI Taxonomy" id="1119534"/>
    <lineage>
        <taxon>Bacteria</taxon>
        <taxon>Bacillati</taxon>
        <taxon>Actinomycetota</taxon>
        <taxon>Actinomycetes</taxon>
        <taxon>Propionibacteriales</taxon>
        <taxon>Nocardioidaceae</taxon>
        <taxon>Nocardioides</taxon>
    </lineage>
</organism>
<dbReference type="AlphaFoldDB" id="A0A7Y9RVF7"/>
<comment type="caution">
    <text evidence="2">The sequence shown here is derived from an EMBL/GenBank/DDBJ whole genome shotgun (WGS) entry which is preliminary data.</text>
</comment>
<gene>
    <name evidence="2" type="ORF">BJ989_001632</name>
</gene>
<dbReference type="Proteomes" id="UP000544110">
    <property type="component" value="Unassembled WGS sequence"/>
</dbReference>
<sequence>MLAALLAAVATLAAAAPASAHPVLLFSDPALDGAVPEPPGSITLVFNEPVVAASPAFRRPQPIPTNSHSSLSRVMRITAVAFLPVRHTSPQPSAADTAGAR</sequence>
<evidence type="ECO:0000256" key="1">
    <source>
        <dbReference type="SAM" id="SignalP"/>
    </source>
</evidence>
<dbReference type="RefSeq" id="WP_179517792.1">
    <property type="nucleotide sequence ID" value="NZ_JACCAC010000001.1"/>
</dbReference>
<evidence type="ECO:0008006" key="4">
    <source>
        <dbReference type="Google" id="ProtNLM"/>
    </source>
</evidence>
<proteinExistence type="predicted"/>
<keyword evidence="1" id="KW-0732">Signal</keyword>
<evidence type="ECO:0000313" key="2">
    <source>
        <dbReference type="EMBL" id="NYG55328.1"/>
    </source>
</evidence>
<reference evidence="2 3" key="1">
    <citation type="submission" date="2020-07" db="EMBL/GenBank/DDBJ databases">
        <title>Sequencing the genomes of 1000 actinobacteria strains.</title>
        <authorList>
            <person name="Klenk H.-P."/>
        </authorList>
    </citation>
    <scope>NUCLEOTIDE SEQUENCE [LARGE SCALE GENOMIC DNA]</scope>
    <source>
        <strain evidence="2 3">DSM 24552</strain>
    </source>
</reference>
<feature type="chain" id="PRO_5030561991" description="CopC domain-containing protein" evidence="1">
    <location>
        <begin position="21"/>
        <end position="101"/>
    </location>
</feature>
<evidence type="ECO:0000313" key="3">
    <source>
        <dbReference type="Proteomes" id="UP000544110"/>
    </source>
</evidence>
<name>A0A7Y9RVF7_9ACTN</name>
<keyword evidence="3" id="KW-1185">Reference proteome</keyword>
<dbReference type="EMBL" id="JACCAC010000001">
    <property type="protein sequence ID" value="NYG55328.1"/>
    <property type="molecule type" value="Genomic_DNA"/>
</dbReference>
<protein>
    <recommendedName>
        <fullName evidence="4">CopC domain-containing protein</fullName>
    </recommendedName>
</protein>